<gene>
    <name evidence="2" type="ORF">PAPOLLO_LOCUS16833</name>
</gene>
<proteinExistence type="predicted"/>
<sequence>MKAKIKQFSIFVLNDTKTKTSFCWQHFGDLVIEEDYKKKKVCNDQVFCNTCLTAAQKDNDEISFGLKSKNFAKKKKTFVCNVTNNTTPERISEHLEMDENEPIIDDEGSESNSVSGLQTSDEFGT</sequence>
<accession>A0A8S3XCR5</accession>
<evidence type="ECO:0000313" key="2">
    <source>
        <dbReference type="EMBL" id="CAG5018211.1"/>
    </source>
</evidence>
<evidence type="ECO:0000256" key="1">
    <source>
        <dbReference type="SAM" id="MobiDB-lite"/>
    </source>
</evidence>
<organism evidence="2 3">
    <name type="scientific">Parnassius apollo</name>
    <name type="common">Apollo butterfly</name>
    <name type="synonym">Papilio apollo</name>
    <dbReference type="NCBI Taxonomy" id="110799"/>
    <lineage>
        <taxon>Eukaryota</taxon>
        <taxon>Metazoa</taxon>
        <taxon>Ecdysozoa</taxon>
        <taxon>Arthropoda</taxon>
        <taxon>Hexapoda</taxon>
        <taxon>Insecta</taxon>
        <taxon>Pterygota</taxon>
        <taxon>Neoptera</taxon>
        <taxon>Endopterygota</taxon>
        <taxon>Lepidoptera</taxon>
        <taxon>Glossata</taxon>
        <taxon>Ditrysia</taxon>
        <taxon>Papilionoidea</taxon>
        <taxon>Papilionidae</taxon>
        <taxon>Parnassiinae</taxon>
        <taxon>Parnassini</taxon>
        <taxon>Parnassius</taxon>
        <taxon>Parnassius</taxon>
    </lineage>
</organism>
<feature type="region of interest" description="Disordered" evidence="1">
    <location>
        <begin position="89"/>
        <end position="125"/>
    </location>
</feature>
<feature type="compositionally biased region" description="Acidic residues" evidence="1">
    <location>
        <begin position="98"/>
        <end position="109"/>
    </location>
</feature>
<reference evidence="2" key="1">
    <citation type="submission" date="2021-04" db="EMBL/GenBank/DDBJ databases">
        <authorList>
            <person name="Tunstrom K."/>
        </authorList>
    </citation>
    <scope>NUCLEOTIDE SEQUENCE</scope>
</reference>
<dbReference type="Proteomes" id="UP000691718">
    <property type="component" value="Unassembled WGS sequence"/>
</dbReference>
<protein>
    <submittedName>
        <fullName evidence="2">(apollo) hypothetical protein</fullName>
    </submittedName>
</protein>
<name>A0A8S3XCR5_PARAO</name>
<feature type="compositionally biased region" description="Polar residues" evidence="1">
    <location>
        <begin position="110"/>
        <end position="125"/>
    </location>
</feature>
<dbReference type="AlphaFoldDB" id="A0A8S3XCR5"/>
<keyword evidence="3" id="KW-1185">Reference proteome</keyword>
<comment type="caution">
    <text evidence="2">The sequence shown here is derived from an EMBL/GenBank/DDBJ whole genome shotgun (WGS) entry which is preliminary data.</text>
</comment>
<dbReference type="OrthoDB" id="2438421at2759"/>
<dbReference type="EMBL" id="CAJQZP010001125">
    <property type="protein sequence ID" value="CAG5018211.1"/>
    <property type="molecule type" value="Genomic_DNA"/>
</dbReference>
<evidence type="ECO:0000313" key="3">
    <source>
        <dbReference type="Proteomes" id="UP000691718"/>
    </source>
</evidence>